<organism evidence="2 3">
    <name type="scientific">Crotalaria pallida</name>
    <name type="common">Smooth rattlebox</name>
    <name type="synonym">Crotalaria striata</name>
    <dbReference type="NCBI Taxonomy" id="3830"/>
    <lineage>
        <taxon>Eukaryota</taxon>
        <taxon>Viridiplantae</taxon>
        <taxon>Streptophyta</taxon>
        <taxon>Embryophyta</taxon>
        <taxon>Tracheophyta</taxon>
        <taxon>Spermatophyta</taxon>
        <taxon>Magnoliopsida</taxon>
        <taxon>eudicotyledons</taxon>
        <taxon>Gunneridae</taxon>
        <taxon>Pentapetalae</taxon>
        <taxon>rosids</taxon>
        <taxon>fabids</taxon>
        <taxon>Fabales</taxon>
        <taxon>Fabaceae</taxon>
        <taxon>Papilionoideae</taxon>
        <taxon>50 kb inversion clade</taxon>
        <taxon>genistoids sensu lato</taxon>
        <taxon>core genistoids</taxon>
        <taxon>Crotalarieae</taxon>
        <taxon>Crotalaria</taxon>
    </lineage>
</organism>
<proteinExistence type="predicted"/>
<dbReference type="AlphaFoldDB" id="A0AAN9J1Q3"/>
<evidence type="ECO:0000313" key="2">
    <source>
        <dbReference type="EMBL" id="KAK7290021.1"/>
    </source>
</evidence>
<comment type="caution">
    <text evidence="2">The sequence shown here is derived from an EMBL/GenBank/DDBJ whole genome shotgun (WGS) entry which is preliminary data.</text>
</comment>
<reference evidence="2 3" key="1">
    <citation type="submission" date="2024-01" db="EMBL/GenBank/DDBJ databases">
        <title>The genomes of 5 underutilized Papilionoideae crops provide insights into root nodulation and disease resistanc.</title>
        <authorList>
            <person name="Yuan L."/>
        </authorList>
    </citation>
    <scope>NUCLEOTIDE SEQUENCE [LARGE SCALE GENOMIC DNA]</scope>
    <source>
        <strain evidence="2">ZHUSHIDOU_FW_LH</strain>
        <tissue evidence="2">Leaf</tissue>
    </source>
</reference>
<sequence length="148" mass="16042">MARKRGRPPKTPVSKTKEDDRSASKFLQDVPVVDAYQLDVDDLAEIENLTPKQALAWMEKLDVLRSKIKAKAVVSLDNVITPEKSANPSPASSERVLETPSSGANEKTVLQEENVVSIEIEGMAGNQGETSNPNANHVTSDKLGTSED</sequence>
<gene>
    <name evidence="2" type="ORF">RIF29_04129</name>
</gene>
<dbReference type="Proteomes" id="UP001372338">
    <property type="component" value="Unassembled WGS sequence"/>
</dbReference>
<feature type="region of interest" description="Disordered" evidence="1">
    <location>
        <begin position="1"/>
        <end position="25"/>
    </location>
</feature>
<feature type="region of interest" description="Disordered" evidence="1">
    <location>
        <begin position="121"/>
        <end position="148"/>
    </location>
</feature>
<accession>A0AAN9J1Q3</accession>
<dbReference type="EMBL" id="JAYWIO010000001">
    <property type="protein sequence ID" value="KAK7290021.1"/>
    <property type="molecule type" value="Genomic_DNA"/>
</dbReference>
<name>A0AAN9J1Q3_CROPI</name>
<evidence type="ECO:0000313" key="3">
    <source>
        <dbReference type="Proteomes" id="UP001372338"/>
    </source>
</evidence>
<protein>
    <submittedName>
        <fullName evidence="2">Uncharacterized protein</fullName>
    </submittedName>
</protein>
<feature type="region of interest" description="Disordered" evidence="1">
    <location>
        <begin position="81"/>
        <end position="107"/>
    </location>
</feature>
<feature type="compositionally biased region" description="Polar residues" evidence="1">
    <location>
        <begin position="127"/>
        <end position="138"/>
    </location>
</feature>
<evidence type="ECO:0000256" key="1">
    <source>
        <dbReference type="SAM" id="MobiDB-lite"/>
    </source>
</evidence>
<keyword evidence="3" id="KW-1185">Reference proteome</keyword>